<reference evidence="6 7" key="1">
    <citation type="submission" date="2024-12" db="EMBL/GenBank/DDBJ databases">
        <title>The unique morphological basis and parallel evolutionary history of personate flowers in Penstemon.</title>
        <authorList>
            <person name="Depatie T.H."/>
            <person name="Wessinger C.A."/>
        </authorList>
    </citation>
    <scope>NUCLEOTIDE SEQUENCE [LARGE SCALE GENOMIC DNA]</scope>
    <source>
        <strain evidence="6">WTNN_2</strain>
        <tissue evidence="6">Leaf</tissue>
    </source>
</reference>
<dbReference type="InterPro" id="IPR056434">
    <property type="entry name" value="Ig_GEX2_N"/>
</dbReference>
<keyword evidence="1" id="KW-0677">Repeat</keyword>
<feature type="domain" description="GEX2 N-terminal Ig-like" evidence="5">
    <location>
        <begin position="34"/>
        <end position="134"/>
    </location>
</feature>
<proteinExistence type="predicted"/>
<dbReference type="SUPFAM" id="SSF81296">
    <property type="entry name" value="E set domains"/>
    <property type="match status" value="1"/>
</dbReference>
<dbReference type="InterPro" id="IPR044801">
    <property type="entry name" value="Filamin"/>
</dbReference>
<dbReference type="PANTHER" id="PTHR38537:SF8">
    <property type="entry name" value="FILAMIN-A"/>
    <property type="match status" value="1"/>
</dbReference>
<dbReference type="Pfam" id="PF00630">
    <property type="entry name" value="Filamin"/>
    <property type="match status" value="1"/>
</dbReference>
<dbReference type="Gene3D" id="2.60.40.2810">
    <property type="match status" value="1"/>
</dbReference>
<protein>
    <recommendedName>
        <fullName evidence="5">GEX2 N-terminal Ig-like domain-containing protein</fullName>
    </recommendedName>
</protein>
<dbReference type="Gene3D" id="2.60.40.10">
    <property type="entry name" value="Immunoglobulins"/>
    <property type="match status" value="1"/>
</dbReference>
<evidence type="ECO:0000256" key="4">
    <source>
        <dbReference type="SAM" id="SignalP"/>
    </source>
</evidence>
<feature type="region of interest" description="Disordered" evidence="3">
    <location>
        <begin position="877"/>
        <end position="906"/>
    </location>
</feature>
<dbReference type="PANTHER" id="PTHR38537">
    <property type="entry name" value="JITTERBUG, ISOFORM N"/>
    <property type="match status" value="1"/>
</dbReference>
<organism evidence="6 7">
    <name type="scientific">Penstemon smallii</name>
    <dbReference type="NCBI Taxonomy" id="265156"/>
    <lineage>
        <taxon>Eukaryota</taxon>
        <taxon>Viridiplantae</taxon>
        <taxon>Streptophyta</taxon>
        <taxon>Embryophyta</taxon>
        <taxon>Tracheophyta</taxon>
        <taxon>Spermatophyta</taxon>
        <taxon>Magnoliopsida</taxon>
        <taxon>eudicotyledons</taxon>
        <taxon>Gunneridae</taxon>
        <taxon>Pentapetalae</taxon>
        <taxon>asterids</taxon>
        <taxon>lamiids</taxon>
        <taxon>Lamiales</taxon>
        <taxon>Plantaginaceae</taxon>
        <taxon>Cheloneae</taxon>
        <taxon>Penstemon</taxon>
    </lineage>
</organism>
<keyword evidence="4" id="KW-0732">Signal</keyword>
<feature type="repeat" description="Filamin" evidence="2">
    <location>
        <begin position="284"/>
        <end position="386"/>
    </location>
</feature>
<name>A0ABD3RIV7_9LAMI</name>
<sequence>MASHPQIPLLSLITFFISTTHIHLVKSADYAKIPAFAFSWLNNNDTFAAGETAIIKVKVLGNYESGNYEFPFNPNITVNDKIGNSSFISGVSLNFDGGTENWRICFTPIMVGLFNLLITDEHFRVLDSSLQFRVNPGRMYPAAAVLSWNNGPDEFMAGTKAEVLILLKDAFGNNISSAIEEPKVHNFTLFASTSDNNFPADVLNITEKGLNQKGYLSIEFFAATAGSLLLHYFQLFSILEASIHQNDRYGNLVSGLFAFDIEVIEKGTNLSMPVSDLSFKDTRPGYCDGGKSVVNGSGLNNSIAGDVAKFSVFLKDAYLYPSAVEIESLRVQIVLESDPEILLHPSIQIKSGNVNHKASDFDVIYKPEKSGIYEIRVFCGNIPLNGGRSIRKEVRMVNVSLSGVVKFATKVPKMVKNEIVVRLVDSYYNPILLQESKLKLEIASINKSAFSAWMFLDNHNGEYFPKVNNDTIPVWEDESIAFNVLDNDYFAGGNASIIEYSKPNHGSLLQYGNLFRYTPYKGFYGNDSFSYTISDINGNFASGVVDLLTLCIPPQFVSIPSNLQAIEDVIYPMFGGISGFQIVYSDSAENITVKLSSQSGVVSLSPTPMQFWKQKWNEFLVENEVVGNANELTLVGCLDVVNFALQFIQFFGNENFYGDATILVSTINKNGRNDLDVPIYVHPINDPPIMNLPSFVILKETSDGVLIFGGKRDEFNFITDPDLLHFPGNRSRFLIMFSMEVSSGFLSTKLPSELIDSTELKLKTSYQWQPLQTFVSISKHFLVKAKGIRFRGTIDECNSIMEQVLYHEGEHGAVLSLMVNDLGNHGCYPNCDEMMSMSLFAESSKRRSRRYHRILNFPKFKILKMTLHISGTEEGDHIMQSSSESSSDQNEQTQASDIEPSVSVKG</sequence>
<evidence type="ECO:0000313" key="6">
    <source>
        <dbReference type="EMBL" id="KAL3812927.1"/>
    </source>
</evidence>
<dbReference type="InterPro" id="IPR017868">
    <property type="entry name" value="Filamin/ABP280_repeat-like"/>
</dbReference>
<evidence type="ECO:0000259" key="5">
    <source>
        <dbReference type="Pfam" id="PF23616"/>
    </source>
</evidence>
<dbReference type="Proteomes" id="UP001634393">
    <property type="component" value="Unassembled WGS sequence"/>
</dbReference>
<gene>
    <name evidence="6" type="ORF">ACJIZ3_014195</name>
</gene>
<evidence type="ECO:0000256" key="1">
    <source>
        <dbReference type="ARBA" id="ARBA00022737"/>
    </source>
</evidence>
<dbReference type="EMBL" id="JBJXBP010000008">
    <property type="protein sequence ID" value="KAL3812927.1"/>
    <property type="molecule type" value="Genomic_DNA"/>
</dbReference>
<comment type="caution">
    <text evidence="6">The sequence shown here is derived from an EMBL/GenBank/DDBJ whole genome shotgun (WGS) entry which is preliminary data.</text>
</comment>
<feature type="domain" description="GEX2 N-terminal Ig-like" evidence="5">
    <location>
        <begin position="143"/>
        <end position="231"/>
    </location>
</feature>
<evidence type="ECO:0000313" key="7">
    <source>
        <dbReference type="Proteomes" id="UP001634393"/>
    </source>
</evidence>
<accession>A0ABD3RIV7</accession>
<keyword evidence="7" id="KW-1185">Reference proteome</keyword>
<dbReference type="AlphaFoldDB" id="A0ABD3RIV7"/>
<evidence type="ECO:0000256" key="3">
    <source>
        <dbReference type="SAM" id="MobiDB-lite"/>
    </source>
</evidence>
<evidence type="ECO:0000256" key="2">
    <source>
        <dbReference type="PROSITE-ProRule" id="PRU00087"/>
    </source>
</evidence>
<dbReference type="Pfam" id="PF17963">
    <property type="entry name" value="Big_9"/>
    <property type="match status" value="1"/>
</dbReference>
<dbReference type="InterPro" id="IPR014756">
    <property type="entry name" value="Ig_E-set"/>
</dbReference>
<feature type="signal peptide" evidence="4">
    <location>
        <begin position="1"/>
        <end position="27"/>
    </location>
</feature>
<dbReference type="InterPro" id="IPR013783">
    <property type="entry name" value="Ig-like_fold"/>
</dbReference>
<dbReference type="PROSITE" id="PS50194">
    <property type="entry name" value="FILAMIN_REPEAT"/>
    <property type="match status" value="1"/>
</dbReference>
<dbReference type="Pfam" id="PF23616">
    <property type="entry name" value="Ig_GEX2_N"/>
    <property type="match status" value="2"/>
</dbReference>
<feature type="chain" id="PRO_5044775379" description="GEX2 N-terminal Ig-like domain-containing protein" evidence="4">
    <location>
        <begin position="28"/>
        <end position="906"/>
    </location>
</feature>